<dbReference type="EMBL" id="BARU01029137">
    <property type="protein sequence ID" value="GAH63664.1"/>
    <property type="molecule type" value="Genomic_DNA"/>
</dbReference>
<sequence length="104" mass="11388">VDCVSLSLDGGSAKVHDYLRGIPGAFEKTLNAINRLIEEKLPVSVITTVSKTNLNELDKIKNPPNIAKIITRILKNNGYLLSSNKNTFLISFLLNPNSSPILIN</sequence>
<comment type="caution">
    <text evidence="1">The sequence shown here is derived from an EMBL/GenBank/DDBJ whole genome shotgun (WGS) entry which is preliminary data.</text>
</comment>
<evidence type="ECO:0000313" key="1">
    <source>
        <dbReference type="EMBL" id="GAH63664.1"/>
    </source>
</evidence>
<reference evidence="1" key="1">
    <citation type="journal article" date="2014" name="Front. Microbiol.">
        <title>High frequency of phylogenetically diverse reductive dehalogenase-homologous genes in deep subseafloor sedimentary metagenomes.</title>
        <authorList>
            <person name="Kawai M."/>
            <person name="Futagami T."/>
            <person name="Toyoda A."/>
            <person name="Takaki Y."/>
            <person name="Nishi S."/>
            <person name="Hori S."/>
            <person name="Arai W."/>
            <person name="Tsubouchi T."/>
            <person name="Morono Y."/>
            <person name="Uchiyama I."/>
            <person name="Ito T."/>
            <person name="Fujiyama A."/>
            <person name="Inagaki F."/>
            <person name="Takami H."/>
        </authorList>
    </citation>
    <scope>NUCLEOTIDE SEQUENCE</scope>
    <source>
        <strain evidence="1">Expedition CK06-06</strain>
    </source>
</reference>
<evidence type="ECO:0008006" key="2">
    <source>
        <dbReference type="Google" id="ProtNLM"/>
    </source>
</evidence>
<accession>X1IC23</accession>
<dbReference type="AlphaFoldDB" id="X1IC23"/>
<dbReference type="SUPFAM" id="SSF102114">
    <property type="entry name" value="Radical SAM enzymes"/>
    <property type="match status" value="1"/>
</dbReference>
<name>X1IC23_9ZZZZ</name>
<gene>
    <name evidence="1" type="ORF">S03H2_46415</name>
</gene>
<proteinExistence type="predicted"/>
<protein>
    <recommendedName>
        <fullName evidence="2">Radical SAM core domain-containing protein</fullName>
    </recommendedName>
</protein>
<dbReference type="InterPro" id="IPR013785">
    <property type="entry name" value="Aldolase_TIM"/>
</dbReference>
<feature type="non-terminal residue" evidence="1">
    <location>
        <position position="1"/>
    </location>
</feature>
<organism evidence="1">
    <name type="scientific">marine sediment metagenome</name>
    <dbReference type="NCBI Taxonomy" id="412755"/>
    <lineage>
        <taxon>unclassified sequences</taxon>
        <taxon>metagenomes</taxon>
        <taxon>ecological metagenomes</taxon>
    </lineage>
</organism>
<dbReference type="Gene3D" id="3.20.20.70">
    <property type="entry name" value="Aldolase class I"/>
    <property type="match status" value="1"/>
</dbReference>
<dbReference type="InterPro" id="IPR058240">
    <property type="entry name" value="rSAM_sf"/>
</dbReference>